<evidence type="ECO:0000259" key="1">
    <source>
        <dbReference type="PROSITE" id="PS51733"/>
    </source>
</evidence>
<evidence type="ECO:0000313" key="3">
    <source>
        <dbReference type="Proteomes" id="UP000198341"/>
    </source>
</evidence>
<organism evidence="2 3">
    <name type="scientific">Bathycoccus prasinos</name>
    <dbReference type="NCBI Taxonomy" id="41875"/>
    <lineage>
        <taxon>Eukaryota</taxon>
        <taxon>Viridiplantae</taxon>
        <taxon>Chlorophyta</taxon>
        <taxon>Mamiellophyceae</taxon>
        <taxon>Mamiellales</taxon>
        <taxon>Bathycoccaceae</taxon>
        <taxon>Bathycoccus</taxon>
    </lineage>
</organism>
<dbReference type="Pfam" id="PF03099">
    <property type="entry name" value="BPL_LplA_LipB"/>
    <property type="match status" value="1"/>
</dbReference>
<dbReference type="GO" id="GO:0004077">
    <property type="term" value="F:biotin--[biotin carboxyl-carrier protein] ligase activity"/>
    <property type="evidence" value="ECO:0007669"/>
    <property type="project" value="TreeGrafter"/>
</dbReference>
<dbReference type="GeneID" id="19011950"/>
<dbReference type="STRING" id="41875.K8FCI2"/>
<dbReference type="RefSeq" id="XP_007509066.1">
    <property type="nucleotide sequence ID" value="XM_007509004.1"/>
</dbReference>
<feature type="domain" description="BPL/LPL catalytic" evidence="1">
    <location>
        <begin position="1"/>
        <end position="155"/>
    </location>
</feature>
<dbReference type="InterPro" id="IPR045864">
    <property type="entry name" value="aa-tRNA-synth_II/BPL/LPL"/>
</dbReference>
<dbReference type="PANTHER" id="PTHR12835:SF5">
    <property type="entry name" value="BIOTIN--PROTEIN LIGASE"/>
    <property type="match status" value="1"/>
</dbReference>
<dbReference type="InterPro" id="IPR004143">
    <property type="entry name" value="BPL_LPL_catalytic"/>
</dbReference>
<dbReference type="EMBL" id="FO082265">
    <property type="protein sequence ID" value="CCO19523.1"/>
    <property type="molecule type" value="Genomic_DNA"/>
</dbReference>
<accession>K8FCI2</accession>
<proteinExistence type="predicted"/>
<dbReference type="Proteomes" id="UP000198341">
    <property type="component" value="Chromosome 14"/>
</dbReference>
<reference evidence="2 3" key="1">
    <citation type="submission" date="2011-10" db="EMBL/GenBank/DDBJ databases">
        <authorList>
            <person name="Genoscope - CEA"/>
        </authorList>
    </citation>
    <scope>NUCLEOTIDE SEQUENCE [LARGE SCALE GENOMIC DNA]</scope>
    <source>
        <strain evidence="2 3">RCC 1105</strain>
    </source>
</reference>
<dbReference type="GO" id="GO:0005737">
    <property type="term" value="C:cytoplasm"/>
    <property type="evidence" value="ECO:0007669"/>
    <property type="project" value="TreeGrafter"/>
</dbReference>
<evidence type="ECO:0000313" key="2">
    <source>
        <dbReference type="EMBL" id="CCO19523.1"/>
    </source>
</evidence>
<protein>
    <recommendedName>
        <fullName evidence="1">BPL/LPL catalytic domain-containing protein</fullName>
    </recommendedName>
</protein>
<dbReference type="SUPFAM" id="SSF55681">
    <property type="entry name" value="Class II aaRS and biotin synthetases"/>
    <property type="match status" value="1"/>
</dbReference>
<gene>
    <name evidence="2" type="ordered locus">Bathy14g02050</name>
</gene>
<dbReference type="Gene3D" id="3.30.930.10">
    <property type="entry name" value="Bira Bifunctional Protein, Domain 2"/>
    <property type="match status" value="1"/>
</dbReference>
<sequence length="188" mass="21378">MFIALHIFSSKNSWSSPLGGLYFSFNCTCREAKNLPFIQYVICLAVIEAISREASSVLLENGITSGFIENLKIKWPNDIYYKNIKIGGILCHSSYSDGVYHVTNGIGLNLNNMIGKEKLLAKILEYFEDYYEIFDTKGFKALEPLYLSHWLHSRQKVNFREFDSQKSIALQIQGLSSTGCLLAGRKQR</sequence>
<dbReference type="eggNOG" id="KOG1536">
    <property type="taxonomic scope" value="Eukaryota"/>
</dbReference>
<dbReference type="KEGG" id="bpg:Bathy14g02050"/>
<dbReference type="PROSITE" id="PS51733">
    <property type="entry name" value="BPL_LPL_CATALYTIC"/>
    <property type="match status" value="1"/>
</dbReference>
<name>K8FCI2_9CHLO</name>
<keyword evidence="3" id="KW-1185">Reference proteome</keyword>
<dbReference type="AlphaFoldDB" id="K8FCI2"/>
<dbReference type="OrthoDB" id="10250105at2759"/>
<dbReference type="PANTHER" id="PTHR12835">
    <property type="entry name" value="BIOTIN PROTEIN LIGASE"/>
    <property type="match status" value="1"/>
</dbReference>